<dbReference type="SUPFAM" id="SSF53850">
    <property type="entry name" value="Periplasmic binding protein-like II"/>
    <property type="match status" value="1"/>
</dbReference>
<feature type="signal peptide" evidence="5">
    <location>
        <begin position="1"/>
        <end position="30"/>
    </location>
</feature>
<name>A0A1S1UCY2_9BURK</name>
<evidence type="ECO:0000256" key="4">
    <source>
        <dbReference type="RuleBase" id="RU003744"/>
    </source>
</evidence>
<feature type="chain" id="PRO_5010283916" evidence="5">
    <location>
        <begin position="31"/>
        <end position="268"/>
    </location>
</feature>
<comment type="caution">
    <text evidence="7">The sequence shown here is derived from an EMBL/GenBank/DDBJ whole genome shotgun (WGS) entry which is preliminary data.</text>
</comment>
<reference evidence="7 8" key="1">
    <citation type="submission" date="2015-06" db="EMBL/GenBank/DDBJ databases">
        <title>Draft genome sequencing of a biphenyl-degrading bacterium, Janthinobacterium lividum MEG1.</title>
        <authorList>
            <person name="Shimodaira J."/>
            <person name="Hatta T."/>
        </authorList>
    </citation>
    <scope>NUCLEOTIDE SEQUENCE [LARGE SCALE GENOMIC DNA]</scope>
    <source>
        <strain evidence="7 8">MEG1</strain>
    </source>
</reference>
<comment type="subcellular location">
    <subcellularLocation>
        <location evidence="1">Cell envelope</location>
    </subcellularLocation>
</comment>
<dbReference type="PROSITE" id="PS01039">
    <property type="entry name" value="SBP_BACTERIAL_3"/>
    <property type="match status" value="1"/>
</dbReference>
<evidence type="ECO:0000256" key="5">
    <source>
        <dbReference type="SAM" id="SignalP"/>
    </source>
</evidence>
<feature type="domain" description="Solute-binding protein family 3/N-terminal" evidence="6">
    <location>
        <begin position="41"/>
        <end position="261"/>
    </location>
</feature>
<dbReference type="GO" id="GO:0030313">
    <property type="term" value="C:cell envelope"/>
    <property type="evidence" value="ECO:0007669"/>
    <property type="project" value="UniProtKB-SubCell"/>
</dbReference>
<dbReference type="CDD" id="cd01072">
    <property type="entry name" value="PBP2_SMa0082_like"/>
    <property type="match status" value="1"/>
</dbReference>
<keyword evidence="3 5" id="KW-0732">Signal</keyword>
<dbReference type="RefSeq" id="WP_071076790.1">
    <property type="nucleotide sequence ID" value="NZ_LFKP01000005.1"/>
</dbReference>
<dbReference type="Pfam" id="PF00497">
    <property type="entry name" value="SBP_bac_3"/>
    <property type="match status" value="1"/>
</dbReference>
<organism evidence="7 8">
    <name type="scientific">Janthinobacterium lividum</name>
    <dbReference type="NCBI Taxonomy" id="29581"/>
    <lineage>
        <taxon>Bacteria</taxon>
        <taxon>Pseudomonadati</taxon>
        <taxon>Pseudomonadota</taxon>
        <taxon>Betaproteobacteria</taxon>
        <taxon>Burkholderiales</taxon>
        <taxon>Oxalobacteraceae</taxon>
        <taxon>Janthinobacterium</taxon>
    </lineage>
</organism>
<accession>A0A1S1UCY2</accession>
<evidence type="ECO:0000313" key="8">
    <source>
        <dbReference type="Proteomes" id="UP000179840"/>
    </source>
</evidence>
<dbReference type="Gene3D" id="3.40.190.10">
    <property type="entry name" value="Periplasmic binding protein-like II"/>
    <property type="match status" value="2"/>
</dbReference>
<dbReference type="PANTHER" id="PTHR35936:SF17">
    <property type="entry name" value="ARGININE-BINDING EXTRACELLULAR PROTEIN ARTP"/>
    <property type="match status" value="1"/>
</dbReference>
<dbReference type="InterPro" id="IPR001638">
    <property type="entry name" value="Solute-binding_3/MltF_N"/>
</dbReference>
<dbReference type="EMBL" id="LFKP01000005">
    <property type="protein sequence ID" value="OHV97634.1"/>
    <property type="molecule type" value="Genomic_DNA"/>
</dbReference>
<evidence type="ECO:0000256" key="2">
    <source>
        <dbReference type="ARBA" id="ARBA00010333"/>
    </source>
</evidence>
<evidence type="ECO:0000256" key="3">
    <source>
        <dbReference type="ARBA" id="ARBA00022729"/>
    </source>
</evidence>
<dbReference type="AlphaFoldDB" id="A0A1S1UCY2"/>
<evidence type="ECO:0000313" key="7">
    <source>
        <dbReference type="EMBL" id="OHV97634.1"/>
    </source>
</evidence>
<proteinExistence type="inferred from homology"/>
<sequence length="268" mass="28348">MKMTTLFYSKILACALAATCALGAAADAGAQTLGDLIKKGKLTIGVVSGTPPFGSIDAKGAPVGYDVDVANLIGKYMNLPVEVVPLTAPSRVPSLESGKVDFLVATLAPTPERAKTLMFTMPYSAFELAIVAPVGGKFKALADLKGKKVGVTRGTTNDTALSRLAPAGTAIVRFEDDATVTQALLSKQVDAVSIPSTMALDIIKTRGAGKIEVRFTYSVQPNSMAVRRGDFELHQWLNNFIYYVKLNGELDAIARKWSGAPLPPLPTF</sequence>
<dbReference type="PANTHER" id="PTHR35936">
    <property type="entry name" value="MEMBRANE-BOUND LYTIC MUREIN TRANSGLYCOSYLASE F"/>
    <property type="match status" value="1"/>
</dbReference>
<comment type="similarity">
    <text evidence="2 4">Belongs to the bacterial solute-binding protein 3 family.</text>
</comment>
<evidence type="ECO:0000259" key="6">
    <source>
        <dbReference type="SMART" id="SM00062"/>
    </source>
</evidence>
<protein>
    <submittedName>
        <fullName evidence="7">LacI family transcriptional regulator</fullName>
    </submittedName>
</protein>
<dbReference type="SMART" id="SM00062">
    <property type="entry name" value="PBPb"/>
    <property type="match status" value="1"/>
</dbReference>
<evidence type="ECO:0000256" key="1">
    <source>
        <dbReference type="ARBA" id="ARBA00004196"/>
    </source>
</evidence>
<gene>
    <name evidence="7" type="ORF">AKG95_10700</name>
</gene>
<dbReference type="Proteomes" id="UP000179840">
    <property type="component" value="Unassembled WGS sequence"/>
</dbReference>
<dbReference type="InterPro" id="IPR018313">
    <property type="entry name" value="SBP_3_CS"/>
</dbReference>